<comment type="caution">
    <text evidence="1">The sequence shown here is derived from an EMBL/GenBank/DDBJ whole genome shotgun (WGS) entry which is preliminary data.</text>
</comment>
<evidence type="ECO:0000313" key="1">
    <source>
        <dbReference type="EMBL" id="ORY74948.1"/>
    </source>
</evidence>
<sequence>MGEKKDGTKFPIDLWNEINGIVLLELIKKIEYQKKIGGIYSIKFMNKFLGCVSEQYTYKI</sequence>
<organism evidence="1 2">
    <name type="scientific">Neocallimastix californiae</name>
    <dbReference type="NCBI Taxonomy" id="1754190"/>
    <lineage>
        <taxon>Eukaryota</taxon>
        <taxon>Fungi</taxon>
        <taxon>Fungi incertae sedis</taxon>
        <taxon>Chytridiomycota</taxon>
        <taxon>Chytridiomycota incertae sedis</taxon>
        <taxon>Neocallimastigomycetes</taxon>
        <taxon>Neocallimastigales</taxon>
        <taxon>Neocallimastigaceae</taxon>
        <taxon>Neocallimastix</taxon>
    </lineage>
</organism>
<dbReference type="AlphaFoldDB" id="A0A1Y2ETQ1"/>
<accession>A0A1Y2ETQ1</accession>
<reference evidence="1 2" key="1">
    <citation type="submission" date="2016-08" db="EMBL/GenBank/DDBJ databases">
        <title>A Parts List for Fungal Cellulosomes Revealed by Comparative Genomics.</title>
        <authorList>
            <consortium name="DOE Joint Genome Institute"/>
            <person name="Haitjema C.H."/>
            <person name="Gilmore S.P."/>
            <person name="Henske J.K."/>
            <person name="Solomon K.V."/>
            <person name="De Groot R."/>
            <person name="Kuo A."/>
            <person name="Mondo S.J."/>
            <person name="Salamov A.A."/>
            <person name="Labutti K."/>
            <person name="Zhao Z."/>
            <person name="Chiniquy J."/>
            <person name="Barry K."/>
            <person name="Brewer H.M."/>
            <person name="Purvine S.O."/>
            <person name="Wright A.T."/>
            <person name="Boxma B."/>
            <person name="Van Alen T."/>
            <person name="Hackstein J.H."/>
            <person name="Baker S.E."/>
            <person name="Grigoriev I.V."/>
            <person name="O'Malley M.A."/>
        </authorList>
    </citation>
    <scope>NUCLEOTIDE SEQUENCE [LARGE SCALE GENOMIC DNA]</scope>
    <source>
        <strain evidence="1 2">G1</strain>
    </source>
</reference>
<name>A0A1Y2ETQ1_9FUNG</name>
<dbReference type="Proteomes" id="UP000193920">
    <property type="component" value="Unassembled WGS sequence"/>
</dbReference>
<proteinExistence type="predicted"/>
<dbReference type="EMBL" id="MCOG01000027">
    <property type="protein sequence ID" value="ORY74948.1"/>
    <property type="molecule type" value="Genomic_DNA"/>
</dbReference>
<gene>
    <name evidence="1" type="ORF">LY90DRAFT_699165</name>
</gene>
<evidence type="ECO:0000313" key="2">
    <source>
        <dbReference type="Proteomes" id="UP000193920"/>
    </source>
</evidence>
<keyword evidence="2" id="KW-1185">Reference proteome</keyword>
<protein>
    <submittedName>
        <fullName evidence="1">Uncharacterized protein</fullName>
    </submittedName>
</protein>